<dbReference type="InterPro" id="IPR036271">
    <property type="entry name" value="Tet_transcr_reg_TetR-rel_C_sf"/>
</dbReference>
<comment type="caution">
    <text evidence="1">The sequence shown here is derived from an EMBL/GenBank/DDBJ whole genome shotgun (WGS) entry which is preliminary data.</text>
</comment>
<name>A0A7Y9RV95_9ACTN</name>
<evidence type="ECO:0000313" key="2">
    <source>
        <dbReference type="Proteomes" id="UP000540656"/>
    </source>
</evidence>
<protein>
    <recommendedName>
        <fullName evidence="3">MftR C-terminal domain-containing protein</fullName>
    </recommendedName>
</protein>
<accession>A0A7Y9RV95</accession>
<proteinExistence type="predicted"/>
<evidence type="ECO:0008006" key="3">
    <source>
        <dbReference type="Google" id="ProtNLM"/>
    </source>
</evidence>
<reference evidence="1 2" key="1">
    <citation type="submission" date="2020-07" db="EMBL/GenBank/DDBJ databases">
        <title>Sequencing the genomes of 1000 actinobacteria strains.</title>
        <authorList>
            <person name="Klenk H.-P."/>
        </authorList>
    </citation>
    <scope>NUCLEOTIDE SEQUENCE [LARGE SCALE GENOMIC DNA]</scope>
    <source>
        <strain evidence="1 2">DSM 23819</strain>
    </source>
</reference>
<dbReference type="Proteomes" id="UP000540656">
    <property type="component" value="Unassembled WGS sequence"/>
</dbReference>
<dbReference type="SUPFAM" id="SSF48498">
    <property type="entry name" value="Tetracyclin repressor-like, C-terminal domain"/>
    <property type="match status" value="1"/>
</dbReference>
<dbReference type="RefSeq" id="WP_179500567.1">
    <property type="nucleotide sequence ID" value="NZ_JACCAA010000001.1"/>
</dbReference>
<sequence>MTAEFERTFSAPDLVAEHTALFTTQVLRILGPGAERGEVREDLPLRFLAEMIGAVYVSTIRYWRQQPDYDLRQNFARAARFVAEAISAHETPAR</sequence>
<dbReference type="Gene3D" id="1.10.357.10">
    <property type="entry name" value="Tetracycline Repressor, domain 2"/>
    <property type="match status" value="1"/>
</dbReference>
<dbReference type="AlphaFoldDB" id="A0A7Y9RV95"/>
<dbReference type="EMBL" id="JACCAA010000001">
    <property type="protein sequence ID" value="NYG57262.1"/>
    <property type="molecule type" value="Genomic_DNA"/>
</dbReference>
<keyword evidence="2" id="KW-1185">Reference proteome</keyword>
<organism evidence="1 2">
    <name type="scientific">Nocardioides daedukensis</name>
    <dbReference type="NCBI Taxonomy" id="634462"/>
    <lineage>
        <taxon>Bacteria</taxon>
        <taxon>Bacillati</taxon>
        <taxon>Actinomycetota</taxon>
        <taxon>Actinomycetes</taxon>
        <taxon>Propionibacteriales</taxon>
        <taxon>Nocardioidaceae</taxon>
        <taxon>Nocardioides</taxon>
    </lineage>
</organism>
<gene>
    <name evidence="1" type="ORF">BJ980_000185</name>
</gene>
<evidence type="ECO:0000313" key="1">
    <source>
        <dbReference type="EMBL" id="NYG57262.1"/>
    </source>
</evidence>